<accession>A0A0Q3SEB5</accession>
<dbReference type="Gene3D" id="3.10.580.10">
    <property type="entry name" value="CBS-domain"/>
    <property type="match status" value="1"/>
</dbReference>
<sequence>MQVRDVMSTNVQSCSNQDNLSMVASKMQALNIGSLPVVENNQVVGMVTDRDMVVRGLTNGAPNDSIQSVMTNNVITVSSSSSLEEAAQLMSQHQVRRLPVVDNGNLVGMVSLGDLAIREQADQKAGQALTQISKSDLS</sequence>
<dbReference type="AlphaFoldDB" id="A0A0Q3SEB5"/>
<organism evidence="4 5">
    <name type="scientific">Cytobacillus solani</name>
    <dbReference type="NCBI Taxonomy" id="1637975"/>
    <lineage>
        <taxon>Bacteria</taxon>
        <taxon>Bacillati</taxon>
        <taxon>Bacillota</taxon>
        <taxon>Bacilli</taxon>
        <taxon>Bacillales</taxon>
        <taxon>Bacillaceae</taxon>
        <taxon>Cytobacillus</taxon>
    </lineage>
</organism>
<dbReference type="SMART" id="SM00116">
    <property type="entry name" value="CBS"/>
    <property type="match status" value="2"/>
</dbReference>
<dbReference type="RefSeq" id="WP_053477876.1">
    <property type="nucleotide sequence ID" value="NZ_CP041305.1"/>
</dbReference>
<evidence type="ECO:0000259" key="3">
    <source>
        <dbReference type="PROSITE" id="PS51371"/>
    </source>
</evidence>
<dbReference type="PANTHER" id="PTHR43080:SF2">
    <property type="entry name" value="CBS DOMAIN-CONTAINING PROTEIN"/>
    <property type="match status" value="1"/>
</dbReference>
<evidence type="ECO:0000256" key="2">
    <source>
        <dbReference type="PROSITE-ProRule" id="PRU00703"/>
    </source>
</evidence>
<feature type="domain" description="CBS" evidence="3">
    <location>
        <begin position="70"/>
        <end position="126"/>
    </location>
</feature>
<reference evidence="4 5" key="1">
    <citation type="submission" date="2015-09" db="EMBL/GenBank/DDBJ databases">
        <title>Genome sequencing project for genomic taxonomy and phylogenomics of Bacillus-like bacteria.</title>
        <authorList>
            <person name="Liu B."/>
            <person name="Wang J."/>
            <person name="Zhu Y."/>
            <person name="Liu G."/>
            <person name="Chen Q."/>
            <person name="Chen Z."/>
            <person name="Lan J."/>
            <person name="Che J."/>
            <person name="Ge C."/>
            <person name="Shi H."/>
            <person name="Pan Z."/>
            <person name="Liu X."/>
        </authorList>
    </citation>
    <scope>NUCLEOTIDE SEQUENCE [LARGE SCALE GENOMIC DNA]</scope>
    <source>
        <strain evidence="4 5">FJAT-18043</strain>
    </source>
</reference>
<dbReference type="Pfam" id="PF00571">
    <property type="entry name" value="CBS"/>
    <property type="match status" value="2"/>
</dbReference>
<dbReference type="STRING" id="1637975.AN957_02535"/>
<dbReference type="CDD" id="cd04622">
    <property type="entry name" value="CBS_pair_HRP1_like"/>
    <property type="match status" value="1"/>
</dbReference>
<keyword evidence="1 2" id="KW-0129">CBS domain</keyword>
<protein>
    <submittedName>
        <fullName evidence="4">Inosine-5'-monophosphate dehydrogenase</fullName>
    </submittedName>
</protein>
<proteinExistence type="predicted"/>
<dbReference type="PANTHER" id="PTHR43080">
    <property type="entry name" value="CBS DOMAIN-CONTAINING PROTEIN CBSX3, MITOCHONDRIAL"/>
    <property type="match status" value="1"/>
</dbReference>
<gene>
    <name evidence="4" type="ORF">AN957_02535</name>
</gene>
<keyword evidence="5" id="KW-1185">Reference proteome</keyword>
<evidence type="ECO:0000313" key="4">
    <source>
        <dbReference type="EMBL" id="KQL17612.1"/>
    </source>
</evidence>
<dbReference type="PATRIC" id="fig|1637975.4.peg.178"/>
<evidence type="ECO:0000313" key="5">
    <source>
        <dbReference type="Proteomes" id="UP000050996"/>
    </source>
</evidence>
<comment type="caution">
    <text evidence="4">The sequence shown here is derived from an EMBL/GenBank/DDBJ whole genome shotgun (WGS) entry which is preliminary data.</text>
</comment>
<evidence type="ECO:0000256" key="1">
    <source>
        <dbReference type="ARBA" id="ARBA00023122"/>
    </source>
</evidence>
<dbReference type="Proteomes" id="UP000050996">
    <property type="component" value="Unassembled WGS sequence"/>
</dbReference>
<dbReference type="InterPro" id="IPR051257">
    <property type="entry name" value="Diverse_CBS-Domain"/>
</dbReference>
<dbReference type="InterPro" id="IPR000644">
    <property type="entry name" value="CBS_dom"/>
</dbReference>
<dbReference type="InterPro" id="IPR046342">
    <property type="entry name" value="CBS_dom_sf"/>
</dbReference>
<feature type="domain" description="CBS" evidence="3">
    <location>
        <begin position="7"/>
        <end position="65"/>
    </location>
</feature>
<dbReference type="EMBL" id="LJIX01000006">
    <property type="protein sequence ID" value="KQL17612.1"/>
    <property type="molecule type" value="Genomic_DNA"/>
</dbReference>
<name>A0A0Q3SEB5_9BACI</name>
<dbReference type="SUPFAM" id="SSF54631">
    <property type="entry name" value="CBS-domain pair"/>
    <property type="match status" value="1"/>
</dbReference>
<dbReference type="PROSITE" id="PS51371">
    <property type="entry name" value="CBS"/>
    <property type="match status" value="2"/>
</dbReference>